<reference evidence="2 3" key="1">
    <citation type="submission" date="2014-11" db="EMBL/GenBank/DDBJ databases">
        <title>Comparative genomic analysis of Cryptosporidium hominis reveals occurrence of genetic recombination in virulent subtypes.</title>
        <authorList>
            <person name="Guo Y."/>
            <person name="Tang K."/>
            <person name="Frace M."/>
            <person name="Li N."/>
            <person name="Roellig D.M."/>
            <person name="Sammons S."/>
            <person name="Knipe K."/>
            <person name="Rowe L."/>
            <person name="Feng Y."/>
            <person name="Xiao L."/>
        </authorList>
    </citation>
    <scope>NUCLEOTIDE SEQUENCE [LARGE SCALE GENOMIC DNA]</scope>
    <source>
        <strain evidence="2">30976</strain>
    </source>
</reference>
<accession>A0ABX5BK57</accession>
<evidence type="ECO:0000313" key="3">
    <source>
        <dbReference type="Proteomes" id="UP001429100"/>
    </source>
</evidence>
<dbReference type="EMBL" id="JTAI01000002">
    <property type="protein sequence ID" value="PPS98186.1"/>
    <property type="molecule type" value="Genomic_DNA"/>
</dbReference>
<keyword evidence="1" id="KW-0472">Membrane</keyword>
<evidence type="ECO:0000256" key="1">
    <source>
        <dbReference type="SAM" id="Phobius"/>
    </source>
</evidence>
<reference evidence="2 3" key="2">
    <citation type="submission" date="2017-10" db="EMBL/GenBank/DDBJ databases">
        <title>Consistent, comparative and evidence-based genome annotation and re-annotation for the closely-related species, Cryptosporidium parvum, C. hominis and C. tyzzeri.</title>
        <authorList>
            <person name="Baptista R.P."/>
            <person name="Li Y."/>
            <person name="Sateriale A."/>
            <person name="Striepen B."/>
            <person name="Kissinger J.C."/>
        </authorList>
    </citation>
    <scope>NUCLEOTIDE SEQUENCE [LARGE SCALE GENOMIC DNA]</scope>
    <source>
        <strain evidence="2">30976</strain>
    </source>
</reference>
<sequence length="129" mass="15054">MLAPWIVPVIVTLAIFLFVAVFILMWTLLRTSHRFTPKAKSFIDQEKAINEFQSNILINANDTNQQYVPPQSYIQHQHLQNQQINCHVPREIHTHKCCNSQHSECNQLYVKNDNQQIHDHQFCGECLAS</sequence>
<feature type="transmembrane region" description="Helical" evidence="1">
    <location>
        <begin position="6"/>
        <end position="29"/>
    </location>
</feature>
<keyword evidence="1" id="KW-1133">Transmembrane helix</keyword>
<keyword evidence="1" id="KW-0812">Transmembrane</keyword>
<dbReference type="Proteomes" id="UP001429100">
    <property type="component" value="Unassembled WGS sequence"/>
</dbReference>
<keyword evidence="3" id="KW-1185">Reference proteome</keyword>
<evidence type="ECO:0000313" key="2">
    <source>
        <dbReference type="EMBL" id="PPS98186.1"/>
    </source>
</evidence>
<comment type="caution">
    <text evidence="2">The sequence shown here is derived from an EMBL/GenBank/DDBJ whole genome shotgun (WGS) entry which is preliminary data.</text>
</comment>
<proteinExistence type="predicted"/>
<organism evidence="2 3">
    <name type="scientific">Cryptosporidium hominis</name>
    <dbReference type="NCBI Taxonomy" id="237895"/>
    <lineage>
        <taxon>Eukaryota</taxon>
        <taxon>Sar</taxon>
        <taxon>Alveolata</taxon>
        <taxon>Apicomplexa</taxon>
        <taxon>Conoidasida</taxon>
        <taxon>Coccidia</taxon>
        <taxon>Eucoccidiorida</taxon>
        <taxon>Eimeriorina</taxon>
        <taxon>Cryptosporidiidae</taxon>
        <taxon>Cryptosporidium</taxon>
    </lineage>
</organism>
<protein>
    <submittedName>
        <fullName evidence="2">Uncharacterized protein</fullName>
    </submittedName>
</protein>
<gene>
    <name evidence="2" type="ORF">GY17_00000784</name>
</gene>
<name>A0ABX5BK57_CRYHO</name>